<reference evidence="1 2" key="1">
    <citation type="submission" date="2019-03" db="EMBL/GenBank/DDBJ databases">
        <title>Roseomonas sp. a novel Roseomonas species isolated from Sea whip Gorgonian.</title>
        <authorList>
            <person name="Li F."/>
            <person name="Pan X."/>
            <person name="Huang S."/>
            <person name="Li Z."/>
            <person name="Meng B."/>
        </authorList>
    </citation>
    <scope>NUCLEOTIDE SEQUENCE [LARGE SCALE GENOMIC DNA]</scope>
    <source>
        <strain evidence="1 2">M0104</strain>
    </source>
</reference>
<proteinExistence type="predicted"/>
<dbReference type="AlphaFoldDB" id="A0A845B9M1"/>
<evidence type="ECO:0000313" key="1">
    <source>
        <dbReference type="EMBL" id="MXP63278.1"/>
    </source>
</evidence>
<dbReference type="InterPro" id="IPR046674">
    <property type="entry name" value="DUF6544"/>
</dbReference>
<accession>A0A845B9M1</accession>
<sequence>METRLSDPSTQAVPPLPGAASVLAQRLGATGGPWLSGVSLAQSGTMRGSPGARPLRFSAAQSIDLRRCAFSWRANVGPLGCVSVVDALEGSEPRLDLRLLRVIPLGSATASPALTKGEIMRYLAELAWAPDAILLNPELDWQELDGRSLRVGAGQGAARGEVTLRLDAQGRIVEARAEDRPREEEEGFVERPWRGRFGDYRQHEGRWIPFAAEVDWVIEGRPFTTWSGVLRSWEIA</sequence>
<keyword evidence="2" id="KW-1185">Reference proteome</keyword>
<name>A0A845B9M1_9PROT</name>
<organism evidence="1 2">
    <name type="scientific">Teichococcus coralli</name>
    <dbReference type="NCBI Taxonomy" id="2545983"/>
    <lineage>
        <taxon>Bacteria</taxon>
        <taxon>Pseudomonadati</taxon>
        <taxon>Pseudomonadota</taxon>
        <taxon>Alphaproteobacteria</taxon>
        <taxon>Acetobacterales</taxon>
        <taxon>Roseomonadaceae</taxon>
        <taxon>Roseomonas</taxon>
    </lineage>
</organism>
<dbReference type="OrthoDB" id="3671061at2"/>
<dbReference type="EMBL" id="SNVJ01000005">
    <property type="protein sequence ID" value="MXP63278.1"/>
    <property type="molecule type" value="Genomic_DNA"/>
</dbReference>
<dbReference type="RefSeq" id="WP_160936395.1">
    <property type="nucleotide sequence ID" value="NZ_SNVJ01000005.1"/>
</dbReference>
<gene>
    <name evidence="1" type="ORF">E0493_07920</name>
</gene>
<protein>
    <submittedName>
        <fullName evidence="1">Uncharacterized protein</fullName>
    </submittedName>
</protein>
<comment type="caution">
    <text evidence="1">The sequence shown here is derived from an EMBL/GenBank/DDBJ whole genome shotgun (WGS) entry which is preliminary data.</text>
</comment>
<evidence type="ECO:0000313" key="2">
    <source>
        <dbReference type="Proteomes" id="UP000460715"/>
    </source>
</evidence>
<dbReference type="Proteomes" id="UP000460715">
    <property type="component" value="Unassembled WGS sequence"/>
</dbReference>
<dbReference type="Pfam" id="PF20181">
    <property type="entry name" value="DUF6544"/>
    <property type="match status" value="1"/>
</dbReference>